<dbReference type="HOGENOM" id="CLU_1667537_0_0_0"/>
<dbReference type="SUPFAM" id="SSF160574">
    <property type="entry name" value="BT0923-like"/>
    <property type="match status" value="1"/>
</dbReference>
<dbReference type="EMBL" id="CAQJ01000030">
    <property type="protein sequence ID" value="CCQ90254.1"/>
    <property type="molecule type" value="Genomic_DNA"/>
</dbReference>
<dbReference type="Gene3D" id="3.10.450.40">
    <property type="match status" value="1"/>
</dbReference>
<sequence length="158" mass="17808">MKNWKLTAALVFSSLLIGFSGCGLLHGKKTVTLEEVPEPARSVIQTHTSGNVIESIKVKHKEGQHLYITHYRTGGEIAELKVTEKGTVKEWEQGVKLEDLPDPVRATVTRLTDRTEVKELVKEIENGNMFYEVEFVKDGKENEVKIAEDGSILEWETE</sequence>
<protein>
    <submittedName>
        <fullName evidence="1">Uncharacterized protein</fullName>
    </submittedName>
</protein>
<proteinExistence type="predicted"/>
<evidence type="ECO:0000313" key="2">
    <source>
        <dbReference type="Proteomes" id="UP000011704"/>
    </source>
</evidence>
<comment type="caution">
    <text evidence="1">The sequence shown here is derived from an EMBL/GenBank/DDBJ whole genome shotgun (WGS) entry which is preliminary data.</text>
</comment>
<reference evidence="1 2" key="1">
    <citation type="journal article" date="2013" name="Front. Microbiol.">
        <title>The genome of Nitrospina gracilis illuminates the metabolism and evolution of the major marine nitrite oxidizer.</title>
        <authorList>
            <person name="Luecker S."/>
            <person name="Nowka B."/>
            <person name="Rattei T."/>
            <person name="Spieck E."/>
            <person name="and Daims H."/>
        </authorList>
    </citation>
    <scope>NUCLEOTIDE SEQUENCE [LARGE SCALE GENOMIC DNA]</scope>
    <source>
        <strain evidence="1 2">3/211</strain>
    </source>
</reference>
<dbReference type="InParanoid" id="M1ZAG7"/>
<name>M1ZAG7_NITG3</name>
<dbReference type="PROSITE" id="PS51257">
    <property type="entry name" value="PROKAR_LIPOPROTEIN"/>
    <property type="match status" value="1"/>
</dbReference>
<evidence type="ECO:0000313" key="1">
    <source>
        <dbReference type="EMBL" id="CCQ90254.1"/>
    </source>
</evidence>
<dbReference type="RefSeq" id="WP_005007606.1">
    <property type="nucleotide sequence ID" value="NZ_HG422173.1"/>
</dbReference>
<keyword evidence="2" id="KW-1185">Reference proteome</keyword>
<organism evidence="1 2">
    <name type="scientific">Nitrospina gracilis (strain 3/211)</name>
    <dbReference type="NCBI Taxonomy" id="1266370"/>
    <lineage>
        <taxon>Bacteria</taxon>
        <taxon>Pseudomonadati</taxon>
        <taxon>Nitrospinota/Tectimicrobiota group</taxon>
        <taxon>Nitrospinota</taxon>
        <taxon>Nitrospinia</taxon>
        <taxon>Nitrospinales</taxon>
        <taxon>Nitrospinaceae</taxon>
        <taxon>Nitrospina</taxon>
    </lineage>
</organism>
<accession>M1ZAG7</accession>
<gene>
    <name evidence="1" type="ORF">NITGR_270014</name>
</gene>
<dbReference type="AlphaFoldDB" id="M1ZAG7"/>
<dbReference type="Proteomes" id="UP000011704">
    <property type="component" value="Unassembled WGS sequence"/>
</dbReference>